<dbReference type="EMBL" id="LN734822">
    <property type="protein sequence ID" value="CEL23990.1"/>
    <property type="molecule type" value="Genomic_DNA"/>
</dbReference>
<evidence type="ECO:0000256" key="1">
    <source>
        <dbReference type="SAM" id="Phobius"/>
    </source>
</evidence>
<keyword evidence="1" id="KW-1133">Transmembrane helix</keyword>
<dbReference type="EMBL" id="CP006933">
    <property type="protein sequence ID" value="AIS32801.1"/>
    <property type="molecule type" value="Genomic_DNA"/>
</dbReference>
<feature type="transmembrane region" description="Helical" evidence="1">
    <location>
        <begin position="54"/>
        <end position="78"/>
    </location>
</feature>
<keyword evidence="1" id="KW-0812">Transmembrane</keyword>
<dbReference type="EMBL" id="LN515531">
    <property type="protein sequence ID" value="CEA12554.1"/>
    <property type="molecule type" value="Genomic_DNA"/>
</dbReference>
<feature type="transmembrane region" description="Helical" evidence="1">
    <location>
        <begin position="98"/>
        <end position="125"/>
    </location>
</feature>
<name>A0A089ZDA7_METFO</name>
<dbReference type="GeneID" id="26738605"/>
<dbReference type="KEGG" id="mfc:BRM9_1997"/>
<dbReference type="KEGG" id="mfi:DSM1535_0189"/>
<proteinExistence type="predicted"/>
<accession>A0A089ZDA7</accession>
<dbReference type="EMBL" id="JADIIL010000011">
    <property type="protein sequence ID" value="MBF4474318.1"/>
    <property type="molecule type" value="Genomic_DNA"/>
</dbReference>
<dbReference type="Proteomes" id="UP000062768">
    <property type="component" value="Chromosome I"/>
</dbReference>
<dbReference type="Proteomes" id="UP000029661">
    <property type="component" value="Chromosome"/>
</dbReference>
<evidence type="ECO:0000313" key="4">
    <source>
        <dbReference type="EMBL" id="CEL23990.1"/>
    </source>
</evidence>
<dbReference type="Proteomes" id="UP000606900">
    <property type="component" value="Unassembled WGS sequence"/>
</dbReference>
<feature type="transmembrane region" description="Helical" evidence="1">
    <location>
        <begin position="12"/>
        <end position="33"/>
    </location>
</feature>
<protein>
    <submittedName>
        <fullName evidence="2">Cell wall biosynthesis protein</fullName>
    </submittedName>
</protein>
<keyword evidence="7" id="KW-1185">Reference proteome</keyword>
<evidence type="ECO:0000313" key="2">
    <source>
        <dbReference type="EMBL" id="AIS32801.1"/>
    </source>
</evidence>
<organism evidence="2 6">
    <name type="scientific">Methanobacterium formicicum</name>
    <dbReference type="NCBI Taxonomy" id="2162"/>
    <lineage>
        <taxon>Archaea</taxon>
        <taxon>Methanobacteriati</taxon>
        <taxon>Methanobacteriota</taxon>
        <taxon>Methanomada group</taxon>
        <taxon>Methanobacteria</taxon>
        <taxon>Methanobacteriales</taxon>
        <taxon>Methanobacteriaceae</taxon>
        <taxon>Methanobacterium</taxon>
    </lineage>
</organism>
<feature type="transmembrane region" description="Helical" evidence="1">
    <location>
        <begin position="191"/>
        <end position="211"/>
    </location>
</feature>
<reference evidence="2" key="1">
    <citation type="submission" date="2013-12" db="EMBL/GenBank/DDBJ databases">
        <title>The complete genome sequence of Methanobacterium sp. BRM9.</title>
        <authorList>
            <consortium name="Pastoral Greenhouse Gas Research Consortium"/>
            <person name="Kelly W.J."/>
            <person name="Leahy S.C."/>
            <person name="Perry R."/>
            <person name="Li D."/>
            <person name="Altermann E."/>
            <person name="Lambie S.C."/>
            <person name="Attwood G.T."/>
        </authorList>
    </citation>
    <scope>NUCLEOTIDE SEQUENCE [LARGE SCALE GENOMIC DNA]</scope>
    <source>
        <strain evidence="2">BRM9</strain>
    </source>
</reference>
<evidence type="ECO:0000313" key="5">
    <source>
        <dbReference type="EMBL" id="MBF4474318.1"/>
    </source>
</evidence>
<gene>
    <name evidence="2" type="ORF">BRM9_1997</name>
    <name evidence="3" type="ORF">DSM1535_0189</name>
    <name evidence="5" type="ORF">ISP06_02445</name>
    <name evidence="4" type="ORF">MB9_0342</name>
</gene>
<reference evidence="5" key="4">
    <citation type="submission" date="2020-10" db="EMBL/GenBank/DDBJ databases">
        <title>Dehalococcoides mccartyi of a TCE/Cr reducing biochatode.</title>
        <authorList>
            <person name="Matturro B."/>
        </authorList>
    </citation>
    <scope>NUCLEOTIDE SEQUENCE</scope>
    <source>
        <strain evidence="5">Bin2</strain>
    </source>
</reference>
<dbReference type="OrthoDB" id="81991at2157"/>
<keyword evidence="1" id="KW-0472">Membrane</keyword>
<dbReference type="RefSeq" id="WP_048071884.1">
    <property type="nucleotide sequence ID" value="NZ_CP006933.1"/>
</dbReference>
<reference evidence="4" key="3">
    <citation type="submission" date="2014-09" db="EMBL/GenBank/DDBJ databases">
        <authorList>
            <person name="Bishop-Lilly K.A."/>
            <person name="Broomall S.M."/>
            <person name="Chain P.S."/>
            <person name="Chertkov O."/>
            <person name="Coyne S.R."/>
            <person name="Daligault H.E."/>
            <person name="Davenport K.W."/>
            <person name="Erkkila T."/>
            <person name="Frey K.G."/>
            <person name="Gibbons H.S."/>
            <person name="Gu W."/>
            <person name="Jaissle J."/>
            <person name="Johnson S.L."/>
            <person name="Koroleva G.I."/>
            <person name="Ladner J.T."/>
            <person name="Lo C.-C."/>
            <person name="Minogue T.D."/>
            <person name="Munk C."/>
            <person name="Palacios G.F."/>
            <person name="Redden C.L."/>
            <person name="Rosenzweig C.N."/>
            <person name="Scholz M.B."/>
            <person name="Teshima H."/>
            <person name="Xu Y."/>
        </authorList>
    </citation>
    <scope>NUCLEOTIDE SEQUENCE</scope>
    <source>
        <strain evidence="4">Mb9</strain>
    </source>
</reference>
<dbReference type="PATRIC" id="fig|2162.10.peg.352"/>
<evidence type="ECO:0000313" key="7">
    <source>
        <dbReference type="Proteomes" id="UP000062768"/>
    </source>
</evidence>
<dbReference type="AlphaFoldDB" id="A0A089ZDA7"/>
<sequence>MNIGVNSSLTLLIIAFFLSLILTPFFQKLFTWIGGNLYTPIRGGTPRAVGIAPLIVLLLFFPPPGNYLIGLIGFFAFIDDLIGRKRIKGLPFELGQLSRGVGMILVMVIGYFFFGPVSILIALMVQPLNIADMQPGTATSTVIVMSTLMTILLYLTTGNPYSLALIILAVVLGYSPLDYQGKIMMGEVGNHSFAVGLGILYTLLGINVAHFHGWGSLGVFLVVLVLLLITSFLIAFLRRDNLKNFLENNLQIQNPGFGDLLMDVLTGGGLGDLLRGIILKQRQITVKHNLLIILGLRRLFYNPHTT</sequence>
<evidence type="ECO:0000313" key="3">
    <source>
        <dbReference type="EMBL" id="CEA12554.1"/>
    </source>
</evidence>
<feature type="transmembrane region" description="Helical" evidence="1">
    <location>
        <begin position="137"/>
        <end position="155"/>
    </location>
</feature>
<dbReference type="STRING" id="2162.BRM9_1997"/>
<feature type="transmembrane region" description="Helical" evidence="1">
    <location>
        <begin position="217"/>
        <end position="237"/>
    </location>
</feature>
<evidence type="ECO:0000313" key="6">
    <source>
        <dbReference type="Proteomes" id="UP000029661"/>
    </source>
</evidence>
<reference evidence="3" key="2">
    <citation type="submission" date="2014-08" db="EMBL/GenBank/DDBJ databases">
        <authorList>
            <person name="Wibberg D."/>
        </authorList>
    </citation>
    <scope>NUCLEOTIDE SEQUENCE</scope>
</reference>